<gene>
    <name evidence="1" type="ORF">GCM10010393_17440</name>
</gene>
<dbReference type="EMBL" id="BAAASR010000008">
    <property type="protein sequence ID" value="GAA2486834.1"/>
    <property type="molecule type" value="Genomic_DNA"/>
</dbReference>
<protein>
    <submittedName>
        <fullName evidence="1">Uncharacterized protein</fullName>
    </submittedName>
</protein>
<dbReference type="Proteomes" id="UP001499942">
    <property type="component" value="Unassembled WGS sequence"/>
</dbReference>
<accession>A0ABN3LML5</accession>
<evidence type="ECO:0000313" key="2">
    <source>
        <dbReference type="Proteomes" id="UP001499942"/>
    </source>
</evidence>
<evidence type="ECO:0000313" key="1">
    <source>
        <dbReference type="EMBL" id="GAA2486834.1"/>
    </source>
</evidence>
<comment type="caution">
    <text evidence="1">The sequence shown here is derived from an EMBL/GenBank/DDBJ whole genome shotgun (WGS) entry which is preliminary data.</text>
</comment>
<name>A0ABN3LML5_9ACTN</name>
<sequence length="74" mass="8046">MAAKVKIANRLCAEMGVELDEGVAYGASMSDAEIFVTVPVVVPINADHHLSGLVRQIYTGGDLREGYELVRRSR</sequence>
<proteinExistence type="predicted"/>
<reference evidence="1 2" key="1">
    <citation type="journal article" date="2019" name="Int. J. Syst. Evol. Microbiol.">
        <title>The Global Catalogue of Microorganisms (GCM) 10K type strain sequencing project: providing services to taxonomists for standard genome sequencing and annotation.</title>
        <authorList>
            <consortium name="The Broad Institute Genomics Platform"/>
            <consortium name="The Broad Institute Genome Sequencing Center for Infectious Disease"/>
            <person name="Wu L."/>
            <person name="Ma J."/>
        </authorList>
    </citation>
    <scope>NUCLEOTIDE SEQUENCE [LARGE SCALE GENOMIC DNA]</scope>
    <source>
        <strain evidence="1 2">JCM 5062</strain>
    </source>
</reference>
<organism evidence="1 2">
    <name type="scientific">Streptomyces gobitricini</name>
    <dbReference type="NCBI Taxonomy" id="68211"/>
    <lineage>
        <taxon>Bacteria</taxon>
        <taxon>Bacillati</taxon>
        <taxon>Actinomycetota</taxon>
        <taxon>Actinomycetes</taxon>
        <taxon>Kitasatosporales</taxon>
        <taxon>Streptomycetaceae</taxon>
        <taxon>Streptomyces</taxon>
    </lineage>
</organism>
<keyword evidence="2" id="KW-1185">Reference proteome</keyword>